<comment type="caution">
    <text evidence="2">The sequence shown here is derived from an EMBL/GenBank/DDBJ whole genome shotgun (WGS) entry which is preliminary data.</text>
</comment>
<accession>A0ABD1YVQ5</accession>
<dbReference type="AlphaFoldDB" id="A0ABD1YVQ5"/>
<feature type="region of interest" description="Disordered" evidence="1">
    <location>
        <begin position="205"/>
        <end position="224"/>
    </location>
</feature>
<dbReference type="PANTHER" id="PTHR33223:SF8">
    <property type="entry name" value="OS04G0172440 PROTEIN"/>
    <property type="match status" value="1"/>
</dbReference>
<evidence type="ECO:0000256" key="1">
    <source>
        <dbReference type="SAM" id="MobiDB-lite"/>
    </source>
</evidence>
<gene>
    <name evidence="2" type="ORF">R1flu_006335</name>
</gene>
<feature type="compositionally biased region" description="Polar residues" evidence="1">
    <location>
        <begin position="205"/>
        <end position="217"/>
    </location>
</feature>
<dbReference type="EMBL" id="JBHFFA010000003">
    <property type="protein sequence ID" value="KAL2634856.1"/>
    <property type="molecule type" value="Genomic_DNA"/>
</dbReference>
<organism evidence="2 3">
    <name type="scientific">Riccia fluitans</name>
    <dbReference type="NCBI Taxonomy" id="41844"/>
    <lineage>
        <taxon>Eukaryota</taxon>
        <taxon>Viridiplantae</taxon>
        <taxon>Streptophyta</taxon>
        <taxon>Embryophyta</taxon>
        <taxon>Marchantiophyta</taxon>
        <taxon>Marchantiopsida</taxon>
        <taxon>Marchantiidae</taxon>
        <taxon>Marchantiales</taxon>
        <taxon>Ricciaceae</taxon>
        <taxon>Riccia</taxon>
    </lineage>
</organism>
<name>A0ABD1YVQ5_9MARC</name>
<keyword evidence="3" id="KW-1185">Reference proteome</keyword>
<evidence type="ECO:0008006" key="4">
    <source>
        <dbReference type="Google" id="ProtNLM"/>
    </source>
</evidence>
<dbReference type="PANTHER" id="PTHR33223">
    <property type="entry name" value="CCHC-TYPE DOMAIN-CONTAINING PROTEIN"/>
    <property type="match status" value="1"/>
</dbReference>
<feature type="region of interest" description="Disordered" evidence="1">
    <location>
        <begin position="278"/>
        <end position="303"/>
    </location>
</feature>
<evidence type="ECO:0000313" key="3">
    <source>
        <dbReference type="Proteomes" id="UP001605036"/>
    </source>
</evidence>
<protein>
    <recommendedName>
        <fullName evidence="4">Retrotransposon gag domain-containing protein</fullName>
    </recommendedName>
</protein>
<proteinExistence type="predicted"/>
<feature type="compositionally biased region" description="Polar residues" evidence="1">
    <location>
        <begin position="278"/>
        <end position="300"/>
    </location>
</feature>
<reference evidence="2 3" key="1">
    <citation type="submission" date="2024-09" db="EMBL/GenBank/DDBJ databases">
        <title>Chromosome-scale assembly of Riccia fluitans.</title>
        <authorList>
            <person name="Paukszto L."/>
            <person name="Sawicki J."/>
            <person name="Karawczyk K."/>
            <person name="Piernik-Szablinska J."/>
            <person name="Szczecinska M."/>
            <person name="Mazdziarz M."/>
        </authorList>
    </citation>
    <scope>NUCLEOTIDE SEQUENCE [LARGE SCALE GENOMIC DNA]</scope>
    <source>
        <strain evidence="2">Rf_01</strain>
        <tissue evidence="2">Aerial parts of the thallus</tissue>
    </source>
</reference>
<sequence length="327" mass="37011">MPFFAVPAPFLTLGRVMPSPLSTPRQDLAQIVNAARSVGKFKRDGATKPDHHLKNFEAVMQAASILDHTLWITMFKTTLIDEATNFADDLDEERVTSWLELKDKFIMRYRGDINLVMRMDNLAKVQHKKGEPVLAYINWFKAEAKWLPLEEANFPMVASHFLRNLQPNVNDPCCFRYQPGRCTLIQLYQCAQEIQQAYDWKGSSTDQASSARQTNSPGKREELTVEVERVRQKIISQVKEANLLLTLQEFTVLSLVCKEFMVRQLAGELVPPQQLISDSSVSRLRQDEPGSSSTPAQQSLGDPPADMRAIQAFYVPPMILVQIGDVT</sequence>
<evidence type="ECO:0000313" key="2">
    <source>
        <dbReference type="EMBL" id="KAL2634856.1"/>
    </source>
</evidence>
<dbReference type="Proteomes" id="UP001605036">
    <property type="component" value="Unassembled WGS sequence"/>
</dbReference>